<dbReference type="Pfam" id="PF00863">
    <property type="entry name" value="Peptidase_C4"/>
    <property type="match status" value="1"/>
</dbReference>
<evidence type="ECO:0000256" key="35">
    <source>
        <dbReference type="SAM" id="Phobius"/>
    </source>
</evidence>
<feature type="compositionally biased region" description="Basic and acidic residues" evidence="34">
    <location>
        <begin position="2762"/>
        <end position="2821"/>
    </location>
</feature>
<dbReference type="InterPro" id="IPR007094">
    <property type="entry name" value="RNA-dir_pol_PSvirus"/>
</dbReference>
<name>A0A5B9H7B3_MDMV</name>
<dbReference type="GO" id="GO:0052170">
    <property type="term" value="P:symbiont-mediated suppression of host innate immune response"/>
    <property type="evidence" value="ECO:0007669"/>
    <property type="project" value="UniProtKB-KW"/>
</dbReference>
<dbReference type="PROSITE" id="PS51436">
    <property type="entry name" value="POTYVIRUS_NIA_PRO"/>
    <property type="match status" value="1"/>
</dbReference>
<feature type="region of interest" description="Disordered" evidence="34">
    <location>
        <begin position="2756"/>
        <end position="2841"/>
    </location>
</feature>
<keyword evidence="11" id="KW-0191">Covalent protein-RNA linkage</keyword>
<evidence type="ECO:0000256" key="12">
    <source>
        <dbReference type="ARBA" id="ARBA00022553"/>
    </source>
</evidence>
<dbReference type="InterPro" id="IPR013648">
    <property type="entry name" value="PP_Potyviridae"/>
</dbReference>
<keyword evidence="15" id="KW-0945">Host-virus interaction</keyword>
<protein>
    <recommendedName>
        <fullName evidence="6">Genome polyprotein</fullName>
    </recommendedName>
</protein>
<comment type="catalytic activity">
    <reaction evidence="1">
        <text>Hydrolyzes glutaminyl bonds, and activity is further restricted by preferences for the amino acids in P6 - P1' that vary with the species of potyvirus, e.g. Glu-Xaa-Xaa-Tyr-Xaa-Gln-|-(Ser or Gly) for the enzyme from tobacco etch virus. The natural substrate is the viral polyprotein, but other proteins and oligopeptides containing the appropriate consensus sequence are also cleaved.</text>
        <dbReference type="EC" id="3.4.22.44"/>
    </reaction>
</comment>
<dbReference type="SMART" id="SM00490">
    <property type="entry name" value="HELICc"/>
    <property type="match status" value="1"/>
</dbReference>
<comment type="subcellular location">
    <subcellularLocation>
        <location evidence="30">Host cytoplasmic vesicle</location>
    </subcellularLocation>
    <subcellularLocation>
        <location evidence="3">Host nucleus</location>
    </subcellularLocation>
    <subcellularLocation>
        <location evidence="4">Virion</location>
    </subcellularLocation>
</comment>
<evidence type="ECO:0000256" key="7">
    <source>
        <dbReference type="ARBA" id="ARBA00022463"/>
    </source>
</evidence>
<dbReference type="GO" id="GO:0042025">
    <property type="term" value="C:host cell nucleus"/>
    <property type="evidence" value="ECO:0007669"/>
    <property type="project" value="UniProtKB-SubCell"/>
</dbReference>
<dbReference type="PROSITE" id="PS51192">
    <property type="entry name" value="HELICASE_ATP_BIND_1"/>
    <property type="match status" value="1"/>
</dbReference>
<keyword evidence="27" id="KW-0899">Viral immunoevasion</keyword>
<keyword evidence="17" id="KW-0645">Protease</keyword>
<keyword evidence="35" id="KW-0812">Transmembrane</keyword>
<keyword evidence="7" id="KW-0941">Suppressor of RNA silencing</keyword>
<dbReference type="InterPro" id="IPR043502">
    <property type="entry name" value="DNA/RNA_pol_sf"/>
</dbReference>
<dbReference type="PANTHER" id="PTHR43519">
    <property type="entry name" value="ATP-DEPENDENT RNA HELICASE HRPB"/>
    <property type="match status" value="1"/>
</dbReference>
<keyword evidence="19" id="KW-0548">Nucleotidyltransferase</keyword>
<dbReference type="InterPro" id="IPR009003">
    <property type="entry name" value="Peptidase_S1_PA"/>
</dbReference>
<evidence type="ECO:0000259" key="40">
    <source>
        <dbReference type="PROSITE" id="PS51744"/>
    </source>
</evidence>
<feature type="domain" description="Peptidase C6" evidence="40">
    <location>
        <begin position="571"/>
        <end position="693"/>
    </location>
</feature>
<evidence type="ECO:0000256" key="2">
    <source>
        <dbReference type="ARBA" id="ARBA00001848"/>
    </source>
</evidence>
<evidence type="ECO:0000256" key="13">
    <source>
        <dbReference type="ARBA" id="ARBA00022561"/>
    </source>
</evidence>
<comment type="function">
    <text evidence="29">Has helicase activity. It may be involved in replication.</text>
</comment>
<keyword evidence="22" id="KW-0347">Helicase</keyword>
<dbReference type="GO" id="GO:0004197">
    <property type="term" value="F:cysteine-type endopeptidase activity"/>
    <property type="evidence" value="ECO:0007669"/>
    <property type="project" value="InterPro"/>
</dbReference>
<evidence type="ECO:0000256" key="19">
    <source>
        <dbReference type="ARBA" id="ARBA00022695"/>
    </source>
</evidence>
<dbReference type="InterPro" id="IPR031159">
    <property type="entry name" value="HC_PRO_CPD_dom"/>
</dbReference>
<comment type="catalytic activity">
    <reaction evidence="2">
        <text>Hydrolyzes a Gly-|-Gly bond at its own C-terminus, commonly in the sequence -Tyr-Xaa-Val-Gly-|-Gly, in the processing of the potyviral polyprotein.</text>
        <dbReference type="EC" id="3.4.22.45"/>
    </reaction>
</comment>
<dbReference type="InterPro" id="IPR001456">
    <property type="entry name" value="HC-pro"/>
</dbReference>
<evidence type="ECO:0000256" key="10">
    <source>
        <dbReference type="ARBA" id="ARBA00022497"/>
    </source>
</evidence>
<evidence type="ECO:0000259" key="41">
    <source>
        <dbReference type="PROSITE" id="PS51871"/>
    </source>
</evidence>
<evidence type="ECO:0000256" key="24">
    <source>
        <dbReference type="ARBA" id="ARBA00022840"/>
    </source>
</evidence>
<keyword evidence="13" id="KW-0167">Capsid protein</keyword>
<dbReference type="InterPro" id="IPR011545">
    <property type="entry name" value="DEAD/DEAH_box_helicase_dom"/>
</dbReference>
<evidence type="ECO:0000256" key="21">
    <source>
        <dbReference type="ARBA" id="ARBA00022801"/>
    </source>
</evidence>
<evidence type="ECO:0000256" key="26">
    <source>
        <dbReference type="ARBA" id="ARBA00022953"/>
    </source>
</evidence>
<dbReference type="InterPro" id="IPR043128">
    <property type="entry name" value="Rev_trsase/Diguanyl_cyclase"/>
</dbReference>
<dbReference type="Pfam" id="PF13608">
    <property type="entry name" value="Potyvirid-P3"/>
    <property type="match status" value="1"/>
</dbReference>
<dbReference type="GO" id="GO:0003723">
    <property type="term" value="F:RNA binding"/>
    <property type="evidence" value="ECO:0007669"/>
    <property type="project" value="InterPro"/>
</dbReference>
<dbReference type="GO" id="GO:0006351">
    <property type="term" value="P:DNA-templated transcription"/>
    <property type="evidence" value="ECO:0007669"/>
    <property type="project" value="InterPro"/>
</dbReference>
<evidence type="ECO:0000256" key="18">
    <source>
        <dbReference type="ARBA" id="ARBA00022679"/>
    </source>
</evidence>
<feature type="domain" description="Helicase C-terminal" evidence="38">
    <location>
        <begin position="1353"/>
        <end position="1512"/>
    </location>
</feature>
<dbReference type="Gene3D" id="2.40.10.10">
    <property type="entry name" value="Trypsin-like serine proteases"/>
    <property type="match status" value="2"/>
</dbReference>
<proteinExistence type="inferred from homology"/>
<dbReference type="GO" id="GO:0016818">
    <property type="term" value="F:hydrolase activity, acting on acid anhydrides, in phosphorus-containing anhydrides"/>
    <property type="evidence" value="ECO:0007669"/>
    <property type="project" value="InterPro"/>
</dbReference>
<dbReference type="SUPFAM" id="SSF52540">
    <property type="entry name" value="P-loop containing nucleoside triphosphate hydrolases"/>
    <property type="match status" value="2"/>
</dbReference>
<evidence type="ECO:0000256" key="22">
    <source>
        <dbReference type="ARBA" id="ARBA00022806"/>
    </source>
</evidence>
<evidence type="ECO:0000256" key="27">
    <source>
        <dbReference type="ARBA" id="ARBA00023280"/>
    </source>
</evidence>
<evidence type="ECO:0000256" key="32">
    <source>
        <dbReference type="PROSITE-ProRule" id="PRU01080"/>
    </source>
</evidence>
<dbReference type="InterPro" id="IPR002540">
    <property type="entry name" value="Pept_S30_P1_potyvir"/>
</dbReference>
<dbReference type="Pfam" id="PF01577">
    <property type="entry name" value="Peptidase_S30"/>
    <property type="match status" value="1"/>
</dbReference>
<dbReference type="InterPro" id="IPR042308">
    <property type="entry name" value="HC_PRO_CPD_sf"/>
</dbReference>
<keyword evidence="20" id="KW-0547">Nucleotide-binding</keyword>
<feature type="domain" description="Helicase ATP-binding" evidence="37">
    <location>
        <begin position="1182"/>
        <end position="1334"/>
    </location>
</feature>
<evidence type="ECO:0000256" key="25">
    <source>
        <dbReference type="ARBA" id="ARBA00022844"/>
    </source>
</evidence>
<evidence type="ECO:0000256" key="8">
    <source>
        <dbReference type="ARBA" id="ARBA00022484"/>
    </source>
</evidence>
<comment type="function">
    <text evidence="31">Mediates the cap-independent, EIF4E-dependent translation of viral genomic RNAs. Binds to the cap-binding site of host EIF4E and thus interferes with the host EIF4E-dependent mRNA export and translation. VPg-RNA directly binds EIF4E and is a template for transcription. Also forms trimeric complexes with EIF4E-EIF4G, which are templates for translation.</text>
</comment>
<keyword evidence="16" id="KW-1090">Inhibition of host innate immune response by virus</keyword>
<evidence type="ECO:0000256" key="11">
    <source>
        <dbReference type="ARBA" id="ARBA00022520"/>
    </source>
</evidence>
<keyword evidence="12" id="KW-0597">Phosphoprotein</keyword>
<feature type="domain" description="RdRp catalytic" evidence="36">
    <location>
        <begin position="2472"/>
        <end position="2596"/>
    </location>
</feature>
<dbReference type="InterPro" id="IPR014001">
    <property type="entry name" value="Helicase_ATP-bd"/>
</dbReference>
<keyword evidence="18" id="KW-0808">Transferase</keyword>
<feature type="domain" description="Peptidase S30" evidence="41">
    <location>
        <begin position="99"/>
        <end position="233"/>
    </location>
</feature>
<feature type="active site" description="For helper component proteinase activity" evidence="32">
    <location>
        <position position="652"/>
    </location>
</feature>
<dbReference type="PROSITE" id="PS51194">
    <property type="entry name" value="HELICASE_CTER"/>
    <property type="match status" value="1"/>
</dbReference>
<keyword evidence="24" id="KW-0067">ATP-binding</keyword>
<sequence length="3054" mass="346766" precursor="true">MAGTWTHVTYKWQPNLDNPRDVRKSMELFAAKRQVYDEKRALEHNSKLLRRAQVVDVEPIITAQPKKCAQMWKEVADHNPTNDFVYARFAEVKKQQPTKPVATSVNELVRKTLEIRKKFPVNVEFVGKKRKNTTRVSLKKVFGKTFLHCGTRHEENQFKRTDTNITRNWIPVLSSVAKCYATLSTNMMHNVHRGHSGLTFIQNDELFIIRGRLRGELCNSLDYTTNIQEIEHYADPQAADFWRGYTNAYVANRNISTTHTEHTPTINLEICGKRMALLEVLFHSTFKITCKHCNTDDLDVSDDEFGEKLYKNIQRIEDQQSEYLAEDQKLKRMLSFIKARCTPKFDHLPLNWQVADTIGHYTDNQSKQILDVNEALIKVNTLTPSDALKASAALLELSRWYKNRKESAKEDNLSTFRIKISPKSTITMALICDNQLNSNGNSVWGKREYHARRFFSNYFEAVDPADSYEKHVTRFNPNGQRKLSIGKLVIPLDFQRIRDSFAGIPVTKQPLSNACLSKIDKTYVYPCCCVTTEFGQPAYSEIIPPTKGHLTIGNSVDPKIVDLPNTDPPTMYISKDGYCYINIFLAAMINVNEDSAKDYTKFIRDELIERLGKWPKLKNVATACYALSVMFPEIKNAELPQILVDHENKTMHVVDSYGSLSVGYHILKANTVGQLIKMQYESMESEMREYAVGGTITHKSFSTLISHLIKNMFKPHEMRKIIEEEPFLIMLSVVSPTVLIALYNNCHIENAMAYWITKNQGVAAMFAQLEAFAKETSKAELLIQQMSILEKASNQLKLAVMGLNHVDPAKRLLWSHLEVMSARAATNKELLDQGYALYSDRLYTIIEKTYVDQLNQAWTELSLFGKFSETWRVYKDKKYYKPSLTLRRSVDLGAVYNISVTHQISSLVQKSRNQVSSILTKLHQGSCDKLHTLRVKAINTIYWFIPDIFRLIHIFIVLSLLSTVANTIIVTMQDYRKLQKQVREDEYEKEISEVRSIHAKLLKIHENDLTCEQFLQYIHENHPRLIEAAIELSGVGVIHEGKSNLEINLEQAMAIGTLITMIFDPTKSDAVYKVLNKMRTILSTVEQDAPFPRIDFTNIFQTQVTHQSLDLDDPLTINTDKKLTVDFDTTQDLPADTFSNDVTFDQWWSNQLENNRTVPHYRLGGEFIEFTREKAASVSISIAHSQIEKEYLLRGAVASGKSTGLPYHLSQRGKVLLLKPTRPLAENVCRQLQGAQSNVSPTLQMRGLSSFGSTPITIMTSGFALHMYANNPDKLSNYDFVIFDECHIMEAPAMAFYCLLKEYAFNGKIIKVSATPPGRECEFSTQHPVDIHVCENLTQNQFVLELGTGSKADATKYGNNILVYVASYNDVDSLARALIERHYSVIKVDGRTMKQNTNGIHPNGHDGKRCFIVATNIIENGVTLDVDVVVDFGLKVTAELDVDNRAVMYRKVSISYGERIQRLGRVGRTKPGTVIRIGTTMKGLQEIPAMIATEAAFLCFAYGLKVITHNVSTTHLSKCTVKQARTMMQFELSPFIMSELVKFDGSMHPQIHEVLKKYKLRESVVMLRPNAIPHTNVHNWLTVKDYNKIGCDLELDDYVKVPYFIRGIPEKVYSDIYKIVLEYGSTSCYGRLSSACAGKVAYTLRTDPFALPRTIAIVNQLIAEEHAKRDHYNSITSNPSSSHAFSLTGICNMLASRYMKDHSRENIEKLTRVKDQLIEFRGTGGEFKNPEDLLEFGGLVTVIHQGLDSTAQCLQLKGRWNGDLIQRDLMISAGVFTGGLLMLWFLFRRWSTTDVKHEAKTKRSRQKLKFKQARDNKYAYDVTGSKDTIEENFGSAYVKKGKKKGTKVGLGVKQHKFYMLYNFDPQDYNLIRFVDPLTGATLDEQLNADIKMVQEHFAEIREAAINNDQLEYQHIYSNPGIKAYFIRNGSQNALKVDMTPHEPLRVVAGNNIAGFPEQEGTLRQSGKAQVVPIEQVPAPNEVEVEHEAKSMLTGLVDYTPIANQICIIENHSDDVRLGMYAIRYGSYLITPAHLFKANNGELTFRSPRGVYKMRNSVEVKLHHVKGRDLVIIQLPKDFPPFPQKLKFQAPNRENKVCLVGVNFQQNHSSCVISESSTIAPKGNNTFWSHWISTTDGQCGLPLVDIKTRSIVGVHSLASVNTNVNFFVSMPEDFNAYLGELVSKNEWEKGWQYNPNLISWNGLNLVSSAPKGAFKTAKLVEDLSFDVTEQGIQHETWLTKNIQQNLQVVAKCPGQLVTKHVVKGPCPHFALYLSTHEDAEKFFRPLMGKYDKSRLNKAAFVKDLTKYAKPTYIGEVNTALFERAVEHVIRILRNVGIRTCEYITDEDEIFKSLNMNAAVGALYTGKKREYFSEYTQEDKAEIIKQSCERVYEGKLGIWNGSLKAEIRPIEKTEANKTRTFTAAPLETLLAGKVCVDDFNGQFYSQHLNGPWTVGITKFYGGWNKLLEKLPDGWIYCDADGSQFDSPLTPYLINAVLNIRLQFMEPWNIGEQMLKNLYTEIVFTPIATPDGSVIKKFKGNNSGQPSTVVDNTLMVIIAFNYTLLSCGIDLEKADEVCRMYANGDDLLLAVNPTHVNILNEFGKHFAALGLNFDFESRTKDKSELWFMSTRGIKYEGMYIPKLEKERIVAILEWDRSLLPQYRLEAICAAMVEAWGYKDLLHEIRKFYAWLLEMQPFSNLAKEGSAPYIAESALRNLYTGAKVSEDELNVYARQFFDDLPNYLADEVIDVKHQAGENVDVGQKTEAQKEAEKKAAEEKKAKEAEAKQKENKEKATERTGDGASKEKTTEKTGDGTSTGKDKDVDAGTSGSVSVPKLKAMSKKMRLPQAKGKNILHLDFLLKYKPQQQDLSNTRATRAEFDRWYEAVQKEYELDDTQMTVVMSGLMVWCIENGCSPNINGVWTMMDGDEQRTFPLKPVIENASPTFRQIMHHISDAAEAYIEYRNSTEKYMPRYGLQRNLTDFSLARYAFDFYEISSRTPVRAKEAHMQMKAAAVRGSNTRMFGLDGNVGEAHENTERHTAGDVSRNMHSLLGVQQGH</sequence>
<dbReference type="GO" id="GO:0005198">
    <property type="term" value="F:structural molecule activity"/>
    <property type="evidence" value="ECO:0007669"/>
    <property type="project" value="InterPro"/>
</dbReference>
<keyword evidence="21" id="KW-0378">Hydrolase</keyword>
<dbReference type="InterPro" id="IPR001650">
    <property type="entry name" value="Helicase_C-like"/>
</dbReference>
<dbReference type="GO" id="GO:0044161">
    <property type="term" value="C:host cell cytoplasmic vesicle"/>
    <property type="evidence" value="ECO:0007669"/>
    <property type="project" value="UniProtKB-SubCell"/>
</dbReference>
<keyword evidence="9" id="KW-1036">Host cytoplasmic vesicle</keyword>
<reference evidence="42" key="1">
    <citation type="journal article" date="2020" name="Plant Dis.">
        <title>Complete Genome Characterization and Coat Protein Genealogy of Isolates of Maize dwarf mosaic virus from Johnsongrass and Maize in Oklahoma and Missouri.</title>
        <authorList>
            <person name="Wijayasekara D."/>
            <person name="Ali A."/>
        </authorList>
    </citation>
    <scope>NUCLEOTIDE SEQUENCE</scope>
    <source>
        <strain evidence="42">BIXBY1</strain>
    </source>
</reference>
<evidence type="ECO:0000256" key="5">
    <source>
        <dbReference type="ARBA" id="ARBA00006064"/>
    </source>
</evidence>
<dbReference type="GO" id="GO:0005524">
    <property type="term" value="F:ATP binding"/>
    <property type="evidence" value="ECO:0007669"/>
    <property type="project" value="UniProtKB-KW"/>
</dbReference>
<evidence type="ECO:0000256" key="1">
    <source>
        <dbReference type="ARBA" id="ARBA00000785"/>
    </source>
</evidence>
<dbReference type="Pfam" id="PF00767">
    <property type="entry name" value="Poty_coat"/>
    <property type="match status" value="1"/>
</dbReference>
<evidence type="ECO:0000259" key="37">
    <source>
        <dbReference type="PROSITE" id="PS51192"/>
    </source>
</evidence>
<dbReference type="GO" id="GO:0039694">
    <property type="term" value="P:viral RNA genome replication"/>
    <property type="evidence" value="ECO:0007669"/>
    <property type="project" value="InterPro"/>
</dbReference>
<dbReference type="GO" id="GO:0006508">
    <property type="term" value="P:proteolysis"/>
    <property type="evidence" value="ECO:0007669"/>
    <property type="project" value="UniProtKB-KW"/>
</dbReference>
<keyword evidence="25" id="KW-0946">Virion</keyword>
<dbReference type="SUPFAM" id="SSF50494">
    <property type="entry name" value="Trypsin-like serine proteases"/>
    <property type="match status" value="1"/>
</dbReference>
<dbReference type="GO" id="GO:0019029">
    <property type="term" value="C:helical viral capsid"/>
    <property type="evidence" value="ECO:0007669"/>
    <property type="project" value="UniProtKB-KW"/>
</dbReference>
<keyword evidence="23" id="KW-0788">Thiol protease</keyword>
<dbReference type="Pfam" id="PF00680">
    <property type="entry name" value="RdRP_1"/>
    <property type="match status" value="1"/>
</dbReference>
<keyword evidence="14" id="KW-1048">Host nucleus</keyword>
<organismHost>
    <name type="scientific">Sorghum halepense</name>
    <name type="common">Johnson grass</name>
    <name type="synonym">Holcus halepensis</name>
    <dbReference type="NCBI Taxonomy" id="4560"/>
</organismHost>
<dbReference type="Pfam" id="PF00851">
    <property type="entry name" value="Peptidase_C6"/>
    <property type="match status" value="1"/>
</dbReference>
<keyword evidence="10" id="KW-1139">Helical capsid protein</keyword>
<evidence type="ECO:0000256" key="14">
    <source>
        <dbReference type="ARBA" id="ARBA00022562"/>
    </source>
</evidence>
<evidence type="ECO:0000256" key="3">
    <source>
        <dbReference type="ARBA" id="ARBA00004147"/>
    </source>
</evidence>
<dbReference type="GO" id="GO:0004386">
    <property type="term" value="F:helicase activity"/>
    <property type="evidence" value="ECO:0007669"/>
    <property type="project" value="UniProtKB-KW"/>
</dbReference>
<evidence type="ECO:0000256" key="20">
    <source>
        <dbReference type="ARBA" id="ARBA00022741"/>
    </source>
</evidence>
<evidence type="ECO:0000256" key="15">
    <source>
        <dbReference type="ARBA" id="ARBA00022581"/>
    </source>
</evidence>
<comment type="similarity">
    <text evidence="5 33">Belongs to the potyviridae genome polyprotein family.</text>
</comment>
<dbReference type="PROSITE" id="PS51744">
    <property type="entry name" value="HC_PRO_CPD"/>
    <property type="match status" value="1"/>
</dbReference>
<dbReference type="Pfam" id="PF08440">
    <property type="entry name" value="Poty_PP"/>
    <property type="match status" value="1"/>
</dbReference>
<evidence type="ECO:0000256" key="29">
    <source>
        <dbReference type="ARBA" id="ARBA00029422"/>
    </source>
</evidence>
<dbReference type="PANTHER" id="PTHR43519:SF1">
    <property type="entry name" value="ATP-DEPENDENT RNA HELICASE HRPB"/>
    <property type="match status" value="1"/>
</dbReference>
<evidence type="ECO:0000259" key="38">
    <source>
        <dbReference type="PROSITE" id="PS51194"/>
    </source>
</evidence>
<comment type="function">
    <text evidence="28">Involved in aphid transmission, cell-to-cell and systemis movement, encapsidation of the viral RNA and in the regulation of viral RNA amplification.</text>
</comment>
<keyword evidence="8" id="KW-0696">RNA-directed RNA polymerase</keyword>
<dbReference type="InterPro" id="IPR039560">
    <property type="entry name" value="Potyvirid-P3"/>
</dbReference>
<organismHost>
    <name type="scientific">Zea mays</name>
    <name type="common">Maize</name>
    <dbReference type="NCBI Taxonomy" id="4577"/>
</organismHost>
<dbReference type="EMBL" id="MK282423">
    <property type="protein sequence ID" value="QEE94779.1"/>
    <property type="molecule type" value="Genomic_RNA"/>
</dbReference>
<evidence type="ECO:0000256" key="17">
    <source>
        <dbReference type="ARBA" id="ARBA00022670"/>
    </source>
</evidence>
<evidence type="ECO:0000256" key="9">
    <source>
        <dbReference type="ARBA" id="ARBA00022488"/>
    </source>
</evidence>
<evidence type="ECO:0000256" key="28">
    <source>
        <dbReference type="ARBA" id="ARBA00029405"/>
    </source>
</evidence>
<dbReference type="InterPro" id="IPR001730">
    <property type="entry name" value="Potyv_NIa-pro_dom"/>
</dbReference>
<dbReference type="Gene3D" id="3.90.70.150">
    <property type="entry name" value="Helper component proteinase"/>
    <property type="match status" value="1"/>
</dbReference>
<dbReference type="Gene3D" id="3.40.50.300">
    <property type="entry name" value="P-loop containing nucleotide triphosphate hydrolases"/>
    <property type="match status" value="2"/>
</dbReference>
<evidence type="ECO:0000256" key="16">
    <source>
        <dbReference type="ARBA" id="ARBA00022632"/>
    </source>
</evidence>
<evidence type="ECO:0000256" key="23">
    <source>
        <dbReference type="ARBA" id="ARBA00022807"/>
    </source>
</evidence>
<dbReference type="PROSITE" id="PS51871">
    <property type="entry name" value="PV_P1_PRO"/>
    <property type="match status" value="1"/>
</dbReference>
<feature type="transmembrane region" description="Helical" evidence="35">
    <location>
        <begin position="948"/>
        <end position="970"/>
    </location>
</feature>
<dbReference type="InterPro" id="IPR043504">
    <property type="entry name" value="Peptidase_S1_PA_chymotrypsin"/>
</dbReference>
<keyword evidence="35" id="KW-0472">Membrane</keyword>
<organism evidence="42">
    <name type="scientific">Maize dwarf mosaic virus</name>
    <name type="common">MDMV</name>
    <dbReference type="NCBI Taxonomy" id="12203"/>
    <lineage>
        <taxon>Viruses</taxon>
        <taxon>Riboviria</taxon>
        <taxon>Orthornavirae</taxon>
        <taxon>Pisuviricota</taxon>
        <taxon>Stelpaviricetes</taxon>
        <taxon>Patatavirales</taxon>
        <taxon>Potyviridae</taxon>
        <taxon>Potyvirus</taxon>
        <taxon>Potyvirus zeananus</taxon>
    </lineage>
</organism>
<dbReference type="SUPFAM" id="SSF56672">
    <property type="entry name" value="DNA/RNA polymerases"/>
    <property type="match status" value="1"/>
</dbReference>
<dbReference type="PRINTS" id="PR00966">
    <property type="entry name" value="NIAPOTYPTASE"/>
</dbReference>
<dbReference type="SMART" id="SM00487">
    <property type="entry name" value="DEXDc"/>
    <property type="match status" value="1"/>
</dbReference>
<dbReference type="PROSITE" id="PS50507">
    <property type="entry name" value="RDRP_SSRNA_POS"/>
    <property type="match status" value="1"/>
</dbReference>
<dbReference type="Gene3D" id="3.30.70.270">
    <property type="match status" value="1"/>
</dbReference>
<evidence type="ECO:0000256" key="34">
    <source>
        <dbReference type="SAM" id="MobiDB-lite"/>
    </source>
</evidence>
<evidence type="ECO:0000256" key="30">
    <source>
        <dbReference type="ARBA" id="ARBA00034108"/>
    </source>
</evidence>
<feature type="domain" description="Peptidase C4" evidence="39">
    <location>
        <begin position="1988"/>
        <end position="2206"/>
    </location>
</feature>
<dbReference type="GO" id="GO:0003968">
    <property type="term" value="F:RNA-directed RNA polymerase activity"/>
    <property type="evidence" value="ECO:0007669"/>
    <property type="project" value="UniProtKB-KW"/>
</dbReference>
<keyword evidence="35" id="KW-1133">Transmembrane helix</keyword>
<keyword evidence="26" id="KW-0693">Viral RNA replication</keyword>
<evidence type="ECO:0000256" key="4">
    <source>
        <dbReference type="ARBA" id="ARBA00004328"/>
    </source>
</evidence>
<evidence type="ECO:0000256" key="6">
    <source>
        <dbReference type="ARBA" id="ARBA00020107"/>
    </source>
</evidence>
<dbReference type="InterPro" id="IPR027417">
    <property type="entry name" value="P-loop_NTPase"/>
</dbReference>
<accession>A0A5B9H7B3</accession>
<dbReference type="Pfam" id="PF00270">
    <property type="entry name" value="DEAD"/>
    <property type="match status" value="1"/>
</dbReference>
<dbReference type="Pfam" id="PF00271">
    <property type="entry name" value="Helicase_C"/>
    <property type="match status" value="1"/>
</dbReference>
<dbReference type="InterPro" id="IPR001205">
    <property type="entry name" value="RNA-dir_pol_C"/>
</dbReference>
<feature type="active site" description="For helper component proteinase activity" evidence="32">
    <location>
        <position position="579"/>
    </location>
</feature>
<evidence type="ECO:0000313" key="42">
    <source>
        <dbReference type="EMBL" id="QEE94779.1"/>
    </source>
</evidence>
<evidence type="ECO:0000259" key="36">
    <source>
        <dbReference type="PROSITE" id="PS50507"/>
    </source>
</evidence>
<evidence type="ECO:0000256" key="31">
    <source>
        <dbReference type="ARBA" id="ARBA00045403"/>
    </source>
</evidence>
<evidence type="ECO:0000256" key="33">
    <source>
        <dbReference type="RuleBase" id="RU003351"/>
    </source>
</evidence>
<dbReference type="CDD" id="cd23175">
    <property type="entry name" value="ps-ssRNAv_Potyviridae_RdRp"/>
    <property type="match status" value="1"/>
</dbReference>
<evidence type="ECO:0000259" key="39">
    <source>
        <dbReference type="PROSITE" id="PS51436"/>
    </source>
</evidence>
<dbReference type="InterPro" id="IPR001592">
    <property type="entry name" value="Poty_coat"/>
</dbReference>